<keyword evidence="2" id="KW-1185">Reference proteome</keyword>
<dbReference type="RefSeq" id="WP_070069634.1">
    <property type="nucleotide sequence ID" value="NZ_MKKK01000017.1"/>
</dbReference>
<accession>A0A1E7RC49</accession>
<reference evidence="1 2" key="1">
    <citation type="submission" date="2016-09" db="EMBL/GenBank/DDBJ databases">
        <authorList>
            <person name="Capua I."/>
            <person name="De Benedictis P."/>
            <person name="Joannis T."/>
            <person name="Lombin L.H."/>
            <person name="Cattoli G."/>
        </authorList>
    </citation>
    <scope>NUCLEOTIDE SEQUENCE [LARGE SCALE GENOMIC DNA]</scope>
    <source>
        <strain evidence="1 2">ANC 4671</strain>
    </source>
</reference>
<organism evidence="1 2">
    <name type="scientific">Acinetobacter qingfengensis</name>
    <dbReference type="NCBI Taxonomy" id="1262585"/>
    <lineage>
        <taxon>Bacteria</taxon>
        <taxon>Pseudomonadati</taxon>
        <taxon>Pseudomonadota</taxon>
        <taxon>Gammaproteobacteria</taxon>
        <taxon>Moraxellales</taxon>
        <taxon>Moraxellaceae</taxon>
        <taxon>Acinetobacter</taxon>
    </lineage>
</organism>
<sequence length="182" mass="21403">MHYLAILLFQEIKHKIMVKFTFKKIQSLQDKGFFYNRYSSYDADLKLTPLAIRWLLNYLRNKKLGEKKISETLLHEFTTITEDSSFLPLYIKAVPLEVRDKKTDVYQFIFYLVDDHIKTFRSIRPIWGNLENEIKIDQDFSGGKMEGIFKAIESDGFTITVFLTFTDEELAILKSGQPLIID</sequence>
<dbReference type="Proteomes" id="UP000185895">
    <property type="component" value="Unassembled WGS sequence"/>
</dbReference>
<evidence type="ECO:0000313" key="2">
    <source>
        <dbReference type="Proteomes" id="UP000185895"/>
    </source>
</evidence>
<comment type="caution">
    <text evidence="1">The sequence shown here is derived from an EMBL/GenBank/DDBJ whole genome shotgun (WGS) entry which is preliminary data.</text>
</comment>
<gene>
    <name evidence="1" type="ORF">BJI46_11670</name>
</gene>
<dbReference type="EMBL" id="MKKK01000017">
    <property type="protein sequence ID" value="OEY96934.1"/>
    <property type="molecule type" value="Genomic_DNA"/>
</dbReference>
<protein>
    <submittedName>
        <fullName evidence="1">Uncharacterized protein</fullName>
    </submittedName>
</protein>
<evidence type="ECO:0000313" key="1">
    <source>
        <dbReference type="EMBL" id="OEY96934.1"/>
    </source>
</evidence>
<proteinExistence type="predicted"/>
<dbReference type="AlphaFoldDB" id="A0A1E7RC49"/>
<name>A0A1E7RC49_9GAMM</name>
<dbReference type="STRING" id="1262585.BJI46_11670"/>